<keyword evidence="6" id="KW-0472">Membrane</keyword>
<dbReference type="InterPro" id="IPR051469">
    <property type="entry name" value="FliN/MopA/SpaO"/>
</dbReference>
<dbReference type="EMBL" id="FOOX01000001">
    <property type="protein sequence ID" value="SFF96368.1"/>
    <property type="molecule type" value="Genomic_DNA"/>
</dbReference>
<dbReference type="Pfam" id="PF04509">
    <property type="entry name" value="CheC"/>
    <property type="match status" value="2"/>
</dbReference>
<dbReference type="Gene3D" id="2.30.330.10">
    <property type="entry name" value="SpoA-like"/>
    <property type="match status" value="1"/>
</dbReference>
<keyword evidence="3" id="KW-1003">Cell membrane</keyword>
<dbReference type="GO" id="GO:0003774">
    <property type="term" value="F:cytoskeletal motor activity"/>
    <property type="evidence" value="ECO:0007669"/>
    <property type="project" value="InterPro"/>
</dbReference>
<protein>
    <submittedName>
        <fullName evidence="10">Flagellar motor switch protein FliN/FliY</fullName>
    </submittedName>
</protein>
<dbReference type="GO" id="GO:0009425">
    <property type="term" value="C:bacterial-type flagellum basal body"/>
    <property type="evidence" value="ECO:0007669"/>
    <property type="project" value="InterPro"/>
</dbReference>
<name>A0A1I2MZ37_9FIRM</name>
<dbReference type="InterPro" id="IPR028976">
    <property type="entry name" value="CheC-like_sf"/>
</dbReference>
<evidence type="ECO:0000256" key="7">
    <source>
        <dbReference type="SAM" id="MobiDB-lite"/>
    </source>
</evidence>
<dbReference type="Pfam" id="PF01052">
    <property type="entry name" value="FliMN_C"/>
    <property type="match status" value="1"/>
</dbReference>
<feature type="region of interest" description="Disordered" evidence="7">
    <location>
        <begin position="17"/>
        <end position="38"/>
    </location>
</feature>
<feature type="domain" description="Flagellar motor switch protein FliN-like C-terminal" evidence="8">
    <location>
        <begin position="363"/>
        <end position="433"/>
    </location>
</feature>
<evidence type="ECO:0000256" key="5">
    <source>
        <dbReference type="ARBA" id="ARBA00022779"/>
    </source>
</evidence>
<dbReference type="SUPFAM" id="SSF101801">
    <property type="entry name" value="Surface presentation of antigens (SPOA)"/>
    <property type="match status" value="1"/>
</dbReference>
<dbReference type="AlphaFoldDB" id="A0A1I2MZ37"/>
<dbReference type="CDD" id="cd17907">
    <property type="entry name" value="FliY_FliN-Y"/>
    <property type="match status" value="1"/>
</dbReference>
<sequence length="443" mass="48476">MTDNKLLQQDEIDALLKSAGGNLDTESGPSSQREASAVNVDAAEGNPFDFEQLDTDDARTLETGVPGEDNDDAMVFEDLKPEEKDALGEIGNISMGSAATTLSQLLNKRVLITSPEVILASTQEFLGGFNVPFLIIKVKFIEGINGHNVLVIKLHDAMVMANLMMGGDGTDLPDEISEMEISAAAEAMNQMIGTASTSLADLMNKSVNIAPPEANVIHESEIMDVKLPFTDPIVITSFKMNIEDLLDTRIMQILDLQGAREQARLLLQSFGMFSEEPAAQEENHFEQDFMPESAEQLITDTDKSLEQGAYSNEAGSDFDSILDQKFDQYYNQQASPTPPQPTPQPMSSRYPELENIDLEKLNMLLDIPLRISVVLGRTKKSIKDVLSMTPGAIAELETLVDEPVDVLINGKLVAKGEVVVVNENFGVKITSIISQRERIITLK</sequence>
<dbReference type="GO" id="GO:0005886">
    <property type="term" value="C:plasma membrane"/>
    <property type="evidence" value="ECO:0007669"/>
    <property type="project" value="UniProtKB-SubCell"/>
</dbReference>
<evidence type="ECO:0000313" key="10">
    <source>
        <dbReference type="EMBL" id="SFF96368.1"/>
    </source>
</evidence>
<dbReference type="GO" id="GO:0071973">
    <property type="term" value="P:bacterial-type flagellum-dependent cell motility"/>
    <property type="evidence" value="ECO:0007669"/>
    <property type="project" value="InterPro"/>
</dbReference>
<evidence type="ECO:0000313" key="11">
    <source>
        <dbReference type="Proteomes" id="UP000199337"/>
    </source>
</evidence>
<comment type="similarity">
    <text evidence="2">Belongs to the FliN/MopA/SpaO family.</text>
</comment>
<dbReference type="InterPro" id="IPR036429">
    <property type="entry name" value="SpoA-like_sf"/>
</dbReference>
<dbReference type="PRINTS" id="PR00956">
    <property type="entry name" value="FLGMOTORFLIN"/>
</dbReference>
<gene>
    <name evidence="10" type="ORF">SAMN05660649_00231</name>
</gene>
<feature type="domain" description="CheC-like protein" evidence="9">
    <location>
        <begin position="179"/>
        <end position="215"/>
    </location>
</feature>
<dbReference type="NCBIfam" id="TIGR02480">
    <property type="entry name" value="fliN"/>
    <property type="match status" value="1"/>
</dbReference>
<dbReference type="OrthoDB" id="9773459at2"/>
<keyword evidence="4" id="KW-0145">Chemotaxis</keyword>
<dbReference type="InterPro" id="IPR007597">
    <property type="entry name" value="CheC"/>
</dbReference>
<reference evidence="11" key="1">
    <citation type="submission" date="2016-10" db="EMBL/GenBank/DDBJ databases">
        <authorList>
            <person name="Varghese N."/>
            <person name="Submissions S."/>
        </authorList>
    </citation>
    <scope>NUCLEOTIDE SEQUENCE [LARGE SCALE GENOMIC DNA]</scope>
    <source>
        <strain evidence="11">DSM 17038</strain>
    </source>
</reference>
<dbReference type="SUPFAM" id="SSF103039">
    <property type="entry name" value="CheC-like"/>
    <property type="match status" value="1"/>
</dbReference>
<evidence type="ECO:0000256" key="6">
    <source>
        <dbReference type="ARBA" id="ARBA00023136"/>
    </source>
</evidence>
<evidence type="ECO:0000256" key="4">
    <source>
        <dbReference type="ARBA" id="ARBA00022500"/>
    </source>
</evidence>
<evidence type="ECO:0000256" key="2">
    <source>
        <dbReference type="ARBA" id="ARBA00009226"/>
    </source>
</evidence>
<evidence type="ECO:0000256" key="1">
    <source>
        <dbReference type="ARBA" id="ARBA00004413"/>
    </source>
</evidence>
<dbReference type="Gene3D" id="3.40.1550.10">
    <property type="entry name" value="CheC-like"/>
    <property type="match status" value="1"/>
</dbReference>
<evidence type="ECO:0000256" key="3">
    <source>
        <dbReference type="ARBA" id="ARBA00022475"/>
    </source>
</evidence>
<keyword evidence="11" id="KW-1185">Reference proteome</keyword>
<organism evidence="10 11">
    <name type="scientific">Desulfotruncus arcticus DSM 17038</name>
    <dbReference type="NCBI Taxonomy" id="1121424"/>
    <lineage>
        <taxon>Bacteria</taxon>
        <taxon>Bacillati</taxon>
        <taxon>Bacillota</taxon>
        <taxon>Clostridia</taxon>
        <taxon>Eubacteriales</taxon>
        <taxon>Desulfallaceae</taxon>
        <taxon>Desulfotruncus</taxon>
    </lineage>
</organism>
<keyword evidence="10" id="KW-0969">Cilium</keyword>
<dbReference type="STRING" id="341036.SAMN05660649_00231"/>
<keyword evidence="10" id="KW-0966">Cell projection</keyword>
<dbReference type="PANTHER" id="PTHR43484">
    <property type="match status" value="1"/>
</dbReference>
<comment type="subcellular location">
    <subcellularLocation>
        <location evidence="1">Cell membrane</location>
        <topology evidence="1">Peripheral membrane protein</topology>
        <orientation evidence="1">Cytoplasmic side</orientation>
    </subcellularLocation>
</comment>
<dbReference type="GO" id="GO:0016787">
    <property type="term" value="F:hydrolase activity"/>
    <property type="evidence" value="ECO:0007669"/>
    <property type="project" value="InterPro"/>
</dbReference>
<feature type="compositionally biased region" description="Polar residues" evidence="7">
    <location>
        <begin position="24"/>
        <end position="34"/>
    </location>
</feature>
<keyword evidence="5" id="KW-0283">Flagellar rotation</keyword>
<dbReference type="Proteomes" id="UP000199337">
    <property type="component" value="Unassembled WGS sequence"/>
</dbReference>
<dbReference type="PANTHER" id="PTHR43484:SF1">
    <property type="entry name" value="FLAGELLAR MOTOR SWITCH PROTEIN FLIN"/>
    <property type="match status" value="1"/>
</dbReference>
<proteinExistence type="inferred from homology"/>
<feature type="domain" description="CheC-like protein" evidence="9">
    <location>
        <begin position="82"/>
        <end position="118"/>
    </location>
</feature>
<accession>A0A1I2MZ37</accession>
<keyword evidence="10" id="KW-0282">Flagellum</keyword>
<evidence type="ECO:0000259" key="9">
    <source>
        <dbReference type="Pfam" id="PF04509"/>
    </source>
</evidence>
<dbReference type="InterPro" id="IPR001172">
    <property type="entry name" value="FliN_T3SS_HrcQb"/>
</dbReference>
<dbReference type="InterPro" id="IPR012826">
    <property type="entry name" value="FliN"/>
</dbReference>
<dbReference type="InterPro" id="IPR001543">
    <property type="entry name" value="FliN-like_C"/>
</dbReference>
<dbReference type="RefSeq" id="WP_092467866.1">
    <property type="nucleotide sequence ID" value="NZ_FOOX01000001.1"/>
</dbReference>
<evidence type="ECO:0000259" key="8">
    <source>
        <dbReference type="Pfam" id="PF01052"/>
    </source>
</evidence>
<dbReference type="GO" id="GO:0006935">
    <property type="term" value="P:chemotaxis"/>
    <property type="evidence" value="ECO:0007669"/>
    <property type="project" value="UniProtKB-KW"/>
</dbReference>
<dbReference type="NCBIfam" id="NF005995">
    <property type="entry name" value="PRK08119.1"/>
    <property type="match status" value="1"/>
</dbReference>